<feature type="signal peptide" evidence="1">
    <location>
        <begin position="1"/>
        <end position="33"/>
    </location>
</feature>
<evidence type="ECO:0000256" key="1">
    <source>
        <dbReference type="SAM" id="SignalP"/>
    </source>
</evidence>
<comment type="caution">
    <text evidence="2">The sequence shown here is derived from an EMBL/GenBank/DDBJ whole genome shotgun (WGS) entry which is preliminary data.</text>
</comment>
<gene>
    <name evidence="2" type="ORF">K8V47_09090</name>
</gene>
<dbReference type="Gene3D" id="1.10.3670.10">
    <property type="entry name" value="Putative xylanase like domain"/>
    <property type="match status" value="1"/>
</dbReference>
<evidence type="ECO:0000313" key="2">
    <source>
        <dbReference type="EMBL" id="HJE39896.1"/>
    </source>
</evidence>
<reference evidence="2" key="1">
    <citation type="journal article" date="2021" name="PeerJ">
        <title>Extensive microbial diversity within the chicken gut microbiome revealed by metagenomics and culture.</title>
        <authorList>
            <person name="Gilroy R."/>
            <person name="Ravi A."/>
            <person name="Getino M."/>
            <person name="Pursley I."/>
            <person name="Horton D.L."/>
            <person name="Alikhan N.F."/>
            <person name="Baker D."/>
            <person name="Gharbi K."/>
            <person name="Hall N."/>
            <person name="Watson M."/>
            <person name="Adriaenssens E.M."/>
            <person name="Foster-Nyarko E."/>
            <person name="Jarju S."/>
            <person name="Secka A."/>
            <person name="Antonio M."/>
            <person name="Oren A."/>
            <person name="Chaudhuri R.R."/>
            <person name="La Ragione R."/>
            <person name="Hildebrand F."/>
            <person name="Pallen M.J."/>
        </authorList>
    </citation>
    <scope>NUCLEOTIDE SEQUENCE</scope>
    <source>
        <strain evidence="2">4100</strain>
    </source>
</reference>
<keyword evidence="1" id="KW-0732">Signal</keyword>
<dbReference type="Proteomes" id="UP000711407">
    <property type="component" value="Unassembled WGS sequence"/>
</dbReference>
<dbReference type="Pfam" id="PF07313">
    <property type="entry name" value="AmiA-like"/>
    <property type="match status" value="1"/>
</dbReference>
<evidence type="ECO:0000313" key="3">
    <source>
        <dbReference type="Proteomes" id="UP000711407"/>
    </source>
</evidence>
<dbReference type="AlphaFoldDB" id="A0A921JIT8"/>
<organism evidence="2 3">
    <name type="scientific">Candidatus Amulumruptor caecigallinarius</name>
    <dbReference type="NCBI Taxonomy" id="2109911"/>
    <lineage>
        <taxon>Bacteria</taxon>
        <taxon>Pseudomonadati</taxon>
        <taxon>Bacteroidota</taxon>
        <taxon>Bacteroidia</taxon>
        <taxon>Bacteroidales</taxon>
        <taxon>Muribaculaceae</taxon>
        <taxon>Candidatus Amulumruptor</taxon>
    </lineage>
</organism>
<protein>
    <submittedName>
        <fullName evidence="2">DUF1460 domain-containing protein</fullName>
    </submittedName>
</protein>
<dbReference type="SUPFAM" id="SSF54001">
    <property type="entry name" value="Cysteine proteinases"/>
    <property type="match status" value="1"/>
</dbReference>
<dbReference type="Gene3D" id="2.30.260.10">
    <property type="entry name" value="putative xylanase like domain"/>
    <property type="match status" value="1"/>
</dbReference>
<accession>A0A921JIT8</accession>
<dbReference type="InterPro" id="IPR038765">
    <property type="entry name" value="Papain-like_cys_pep_sf"/>
</dbReference>
<dbReference type="InterPro" id="IPR010846">
    <property type="entry name" value="AmiA-like"/>
</dbReference>
<reference evidence="2" key="2">
    <citation type="submission" date="2021-09" db="EMBL/GenBank/DDBJ databases">
        <authorList>
            <person name="Gilroy R."/>
        </authorList>
    </citation>
    <scope>NUCLEOTIDE SEQUENCE</scope>
    <source>
        <strain evidence="2">4100</strain>
    </source>
</reference>
<name>A0A921JIT8_9BACT</name>
<proteinExistence type="predicted"/>
<feature type="chain" id="PRO_5037990124" evidence="1">
    <location>
        <begin position="34"/>
        <end position="300"/>
    </location>
</feature>
<sequence length="300" mass="33197">MEIISAVSSRIRYCVVLTAVVMCAAVPASPQVASTPMVRWGDEQADTIKLASVCKTLYESGEKDRNRLTLLAARQFIGVPYVAGTLESPTEMLAVSTSGLDCTTLVELSMALAKSVADGGDSWRDALYNLQDIRYRGGVVDGYASRLHYISDWITDNTYRRNIREVTSDAPRAKAQVASVNFMTAHRDKYPPLADQATYDKIRDMERRLHRVKSYYIPKAAVSSREVRDFIVEGDVVFITTSIEGLDVSHAGVIFKDEMGVPHLLHASTTAGKVIEDSLSLADYLARQKKSTGIRIVRLR</sequence>
<dbReference type="EMBL" id="DYXT01000047">
    <property type="protein sequence ID" value="HJE39896.1"/>
    <property type="molecule type" value="Genomic_DNA"/>
</dbReference>